<reference evidence="2 3" key="1">
    <citation type="submission" date="2015-01" db="EMBL/GenBank/DDBJ databases">
        <title>Genome of allotetraploid Gossypium barbadense reveals genomic plasticity and fiber elongation in cotton evolution.</title>
        <authorList>
            <person name="Chen X."/>
            <person name="Liu X."/>
            <person name="Zhao B."/>
            <person name="Zheng H."/>
            <person name="Hu Y."/>
            <person name="Lu G."/>
            <person name="Yang C."/>
            <person name="Chen J."/>
            <person name="Shan C."/>
            <person name="Zhang L."/>
            <person name="Zhou Y."/>
            <person name="Wang L."/>
            <person name="Guo W."/>
            <person name="Bai Y."/>
            <person name="Ruan J."/>
            <person name="Shangguan X."/>
            <person name="Mao Y."/>
            <person name="Jiang J."/>
            <person name="Zhu Y."/>
            <person name="Lei J."/>
            <person name="Kang H."/>
            <person name="Chen S."/>
            <person name="He X."/>
            <person name="Wang R."/>
            <person name="Wang Y."/>
            <person name="Chen J."/>
            <person name="Wang L."/>
            <person name="Yu S."/>
            <person name="Wang B."/>
            <person name="Wei J."/>
            <person name="Song S."/>
            <person name="Lu X."/>
            <person name="Gao Z."/>
            <person name="Gu W."/>
            <person name="Deng X."/>
            <person name="Ma D."/>
            <person name="Wang S."/>
            <person name="Liang W."/>
            <person name="Fang L."/>
            <person name="Cai C."/>
            <person name="Zhu X."/>
            <person name="Zhou B."/>
            <person name="Zhang Y."/>
            <person name="Chen Z."/>
            <person name="Xu S."/>
            <person name="Zhu R."/>
            <person name="Wang S."/>
            <person name="Zhang T."/>
            <person name="Zhao G."/>
        </authorList>
    </citation>
    <scope>NUCLEOTIDE SEQUENCE [LARGE SCALE GENOMIC DNA]</scope>
    <source>
        <strain evidence="3">cv. Xinhai21</strain>
        <tissue evidence="2">Leaf</tissue>
    </source>
</reference>
<feature type="compositionally biased region" description="Basic and acidic residues" evidence="1">
    <location>
        <begin position="9"/>
        <end position="22"/>
    </location>
</feature>
<evidence type="ECO:0000313" key="3">
    <source>
        <dbReference type="Proteomes" id="UP000239757"/>
    </source>
</evidence>
<name>A0A2P5WNM5_GOSBA</name>
<gene>
    <name evidence="2" type="ORF">GOBAR_AA27983</name>
</gene>
<dbReference type="Proteomes" id="UP000239757">
    <property type="component" value="Unassembled WGS sequence"/>
</dbReference>
<dbReference type="OrthoDB" id="1094981at2759"/>
<sequence length="147" mass="17568">MAQTSFQETPRKNVMEQHSNPCDKNRVTCEERRLQIDDLEEWRTNVKEKPKVHDESKRCHDERRDETKQFKVRDKVLLDEKDPRISTSKLNTNKAIPFTVLNVFLYGIVKVNHSQFGTFKVNITRLRLYVDNRIDSEKEEPRLRDLP</sequence>
<evidence type="ECO:0000313" key="2">
    <source>
        <dbReference type="EMBL" id="PPR92690.1"/>
    </source>
</evidence>
<evidence type="ECO:0000256" key="1">
    <source>
        <dbReference type="SAM" id="MobiDB-lite"/>
    </source>
</evidence>
<feature type="region of interest" description="Disordered" evidence="1">
    <location>
        <begin position="1"/>
        <end position="22"/>
    </location>
</feature>
<dbReference type="EMBL" id="KZ666992">
    <property type="protein sequence ID" value="PPR92690.1"/>
    <property type="molecule type" value="Genomic_DNA"/>
</dbReference>
<dbReference type="AlphaFoldDB" id="A0A2P5WNM5"/>
<accession>A0A2P5WNM5</accession>
<protein>
    <submittedName>
        <fullName evidence="2">Uncharacterized protein</fullName>
    </submittedName>
</protein>
<proteinExistence type="predicted"/>
<feature type="region of interest" description="Disordered" evidence="1">
    <location>
        <begin position="46"/>
        <end position="68"/>
    </location>
</feature>
<organism evidence="2 3">
    <name type="scientific">Gossypium barbadense</name>
    <name type="common">Sea Island cotton</name>
    <name type="synonym">Hibiscus barbadensis</name>
    <dbReference type="NCBI Taxonomy" id="3634"/>
    <lineage>
        <taxon>Eukaryota</taxon>
        <taxon>Viridiplantae</taxon>
        <taxon>Streptophyta</taxon>
        <taxon>Embryophyta</taxon>
        <taxon>Tracheophyta</taxon>
        <taxon>Spermatophyta</taxon>
        <taxon>Magnoliopsida</taxon>
        <taxon>eudicotyledons</taxon>
        <taxon>Gunneridae</taxon>
        <taxon>Pentapetalae</taxon>
        <taxon>rosids</taxon>
        <taxon>malvids</taxon>
        <taxon>Malvales</taxon>
        <taxon>Malvaceae</taxon>
        <taxon>Malvoideae</taxon>
        <taxon>Gossypium</taxon>
    </lineage>
</organism>